<dbReference type="Proteomes" id="UP000254260">
    <property type="component" value="Unassembled WGS sequence"/>
</dbReference>
<evidence type="ECO:0000313" key="1">
    <source>
        <dbReference type="EMBL" id="SUE95800.1"/>
    </source>
</evidence>
<dbReference type="EMBL" id="UGUU01000002">
    <property type="protein sequence ID" value="SUE95800.1"/>
    <property type="molecule type" value="Genomic_DNA"/>
</dbReference>
<evidence type="ECO:0000313" key="2">
    <source>
        <dbReference type="Proteomes" id="UP000254260"/>
    </source>
</evidence>
<proteinExistence type="predicted"/>
<reference evidence="1 2" key="1">
    <citation type="submission" date="2018-06" db="EMBL/GenBank/DDBJ databases">
        <authorList>
            <consortium name="Pathogen Informatics"/>
            <person name="Doyle S."/>
        </authorList>
    </citation>
    <scope>NUCLEOTIDE SEQUENCE [LARGE SCALE GENOMIC DNA]</scope>
    <source>
        <strain evidence="1 2">NCTC10899</strain>
    </source>
</reference>
<name>A0A379PLF7_ECTME</name>
<dbReference type="AlphaFoldDB" id="A0A379PLF7"/>
<dbReference type="RefSeq" id="WP_115292659.1">
    <property type="nucleotide sequence ID" value="NZ_UGUU01000002.1"/>
</dbReference>
<gene>
    <name evidence="1" type="ORF">NCTC10899_05041</name>
</gene>
<organism evidence="1 2">
    <name type="scientific">Ectopseudomonas mendocina</name>
    <name type="common">Pseudomonas mendocina</name>
    <dbReference type="NCBI Taxonomy" id="300"/>
    <lineage>
        <taxon>Bacteria</taxon>
        <taxon>Pseudomonadati</taxon>
        <taxon>Pseudomonadota</taxon>
        <taxon>Gammaproteobacteria</taxon>
        <taxon>Pseudomonadales</taxon>
        <taxon>Pseudomonadaceae</taxon>
        <taxon>Ectopseudomonas</taxon>
    </lineage>
</organism>
<sequence>MATTHSFPAALAKIQDSQYFQIELEDKGLKGEADGGYVHVRPRHTRKARRTFKTGFTELSQAEYQSLLDFYDVVGTYTKFAYVNPTTGATHEVRFNKAFSGKYKGMGGRHLWNVTDIELIEV</sequence>
<dbReference type="OrthoDB" id="7064321at2"/>
<accession>A0A379PLF7</accession>
<protein>
    <submittedName>
        <fullName evidence="1">Uncharacterized protein</fullName>
    </submittedName>
</protein>